<name>A0A4P7NE39_PYROR</name>
<accession>A0A4P7NE39</accession>
<reference evidence="1 2" key="1">
    <citation type="journal article" date="2019" name="Mol. Biol. Evol.">
        <title>Blast fungal genomes show frequent chromosomal changes, gene gains and losses, and effector gene turnover.</title>
        <authorList>
            <person name="Gomez Luciano L.B."/>
            <person name="Jason Tsai I."/>
            <person name="Chuma I."/>
            <person name="Tosa Y."/>
            <person name="Chen Y.H."/>
            <person name="Li J.Y."/>
            <person name="Li M.Y."/>
            <person name="Jade Lu M.Y."/>
            <person name="Nakayashiki H."/>
            <person name="Li W.H."/>
        </authorList>
    </citation>
    <scope>NUCLEOTIDE SEQUENCE [LARGE SCALE GENOMIC DNA]</scope>
    <source>
        <strain evidence="1">MZ5-1-6</strain>
    </source>
</reference>
<proteinExistence type="predicted"/>
<dbReference type="AlphaFoldDB" id="A0A4P7NE39"/>
<sequence length="166" mass="18406">MLALQTSAQKITVCQVELWGADSTKPSDTAWVSPGGIARFTVKFGRHSLFIYAKTSDDCTPSPVLEGPSRWGTHTIRGSLQEKQKGTVLVQEFCISKFDLALRAVHLICYVSSDFPVERIKTGDRRLLFGQGPHVFPRVMSTSAANSDRHIYIDINYLMVLINSCG</sequence>
<dbReference type="Proteomes" id="UP000294847">
    <property type="component" value="Chromosome 3"/>
</dbReference>
<organism evidence="1 2">
    <name type="scientific">Pyricularia oryzae</name>
    <name type="common">Rice blast fungus</name>
    <name type="synonym">Magnaporthe oryzae</name>
    <dbReference type="NCBI Taxonomy" id="318829"/>
    <lineage>
        <taxon>Eukaryota</taxon>
        <taxon>Fungi</taxon>
        <taxon>Dikarya</taxon>
        <taxon>Ascomycota</taxon>
        <taxon>Pezizomycotina</taxon>
        <taxon>Sordariomycetes</taxon>
        <taxon>Sordariomycetidae</taxon>
        <taxon>Magnaporthales</taxon>
        <taxon>Pyriculariaceae</taxon>
        <taxon>Pyricularia</taxon>
    </lineage>
</organism>
<protein>
    <submittedName>
        <fullName evidence="1">Uncharacterized protein</fullName>
    </submittedName>
</protein>
<gene>
    <name evidence="1" type="ORF">PoMZ_05004</name>
</gene>
<evidence type="ECO:0000313" key="1">
    <source>
        <dbReference type="EMBL" id="QBZ60034.1"/>
    </source>
</evidence>
<evidence type="ECO:0000313" key="2">
    <source>
        <dbReference type="Proteomes" id="UP000294847"/>
    </source>
</evidence>
<dbReference type="EMBL" id="CP034206">
    <property type="protein sequence ID" value="QBZ60034.1"/>
    <property type="molecule type" value="Genomic_DNA"/>
</dbReference>